<evidence type="ECO:0000256" key="18">
    <source>
        <dbReference type="ARBA" id="ARBA00025552"/>
    </source>
</evidence>
<dbReference type="EMBL" id="SMAL01000002">
    <property type="protein sequence ID" value="TCT16327.1"/>
    <property type="molecule type" value="Genomic_DNA"/>
</dbReference>
<feature type="binding site" evidence="20">
    <location>
        <position position="274"/>
    </location>
    <ligand>
        <name>Zn(2+)</name>
        <dbReference type="ChEBI" id="CHEBI:29105"/>
    </ligand>
</feature>
<dbReference type="InterPro" id="IPR017215">
    <property type="entry name" value="MetH_bac"/>
</dbReference>
<evidence type="ECO:0000256" key="11">
    <source>
        <dbReference type="ARBA" id="ARBA00022628"/>
    </source>
</evidence>
<evidence type="ECO:0000256" key="1">
    <source>
        <dbReference type="ARBA" id="ARBA00001700"/>
    </source>
</evidence>
<dbReference type="SMART" id="SM01018">
    <property type="entry name" value="B12-binding_2"/>
    <property type="match status" value="1"/>
</dbReference>
<comment type="caution">
    <text evidence="25">The sequence shown here is derived from an EMBL/GenBank/DDBJ whole genome shotgun (WGS) entry which is preliminary data.</text>
</comment>
<dbReference type="GO" id="GO:0046653">
    <property type="term" value="P:tetrahydrofolate metabolic process"/>
    <property type="evidence" value="ECO:0007669"/>
    <property type="project" value="TreeGrafter"/>
</dbReference>
<dbReference type="SUPFAM" id="SSF82282">
    <property type="entry name" value="Homocysteine S-methyltransferase"/>
    <property type="match status" value="1"/>
</dbReference>
<feature type="domain" description="Hcy-binding" evidence="21">
    <location>
        <begin position="4"/>
        <end position="289"/>
    </location>
</feature>
<dbReference type="CDD" id="cd02070">
    <property type="entry name" value="corrinoid_protein_B12-BD"/>
    <property type="match status" value="1"/>
</dbReference>
<evidence type="ECO:0000256" key="20">
    <source>
        <dbReference type="PROSITE-ProRule" id="PRU00333"/>
    </source>
</evidence>
<dbReference type="InterPro" id="IPR036724">
    <property type="entry name" value="Cobalamin-bd_sf"/>
</dbReference>
<comment type="similarity">
    <text evidence="5">Belongs to the vitamin-B12 dependent methionine synthase family.</text>
</comment>
<evidence type="ECO:0000256" key="19">
    <source>
        <dbReference type="ARBA" id="ARBA00031040"/>
    </source>
</evidence>
<comment type="cofactor">
    <cofactor evidence="3">
        <name>methylcob(III)alamin</name>
        <dbReference type="ChEBI" id="CHEBI:28115"/>
    </cofactor>
</comment>
<evidence type="ECO:0000313" key="26">
    <source>
        <dbReference type="Proteomes" id="UP000294902"/>
    </source>
</evidence>
<dbReference type="PROSITE" id="PS51337">
    <property type="entry name" value="B12_BINDING_NTER"/>
    <property type="match status" value="1"/>
</dbReference>
<comment type="function">
    <text evidence="18">Catalyzes the transfer of a methyl group from methyl-cobalamin to homocysteine, yielding enzyme-bound cob(I)alamin and methionine. Subsequently, remethylates the cofactor using methyltetrahydrofolate.</text>
</comment>
<keyword evidence="15 20" id="KW-0862">Zinc</keyword>
<dbReference type="InterPro" id="IPR050554">
    <property type="entry name" value="Met_Synthase/Corrinoid"/>
</dbReference>
<evidence type="ECO:0000256" key="5">
    <source>
        <dbReference type="ARBA" id="ARBA00010398"/>
    </source>
</evidence>
<name>A0A4V6NZU7_9FIRM</name>
<comment type="similarity">
    <text evidence="6">Belongs to the methylamine corrinoid protein family.</text>
</comment>
<dbReference type="InterPro" id="IPR003726">
    <property type="entry name" value="HCY_dom"/>
</dbReference>
<dbReference type="RefSeq" id="WP_132250639.1">
    <property type="nucleotide sequence ID" value="NZ_SMAL01000002.1"/>
</dbReference>
<keyword evidence="10" id="KW-0028">Amino-acid biosynthesis</keyword>
<evidence type="ECO:0000256" key="8">
    <source>
        <dbReference type="ARBA" id="ARBA00013998"/>
    </source>
</evidence>
<dbReference type="PROSITE" id="PS51332">
    <property type="entry name" value="B12_BINDING"/>
    <property type="match status" value="1"/>
</dbReference>
<dbReference type="InterPro" id="IPR036594">
    <property type="entry name" value="Meth_synthase_dom"/>
</dbReference>
<organism evidence="25 26">
    <name type="scientific">Natranaerovirga pectinivora</name>
    <dbReference type="NCBI Taxonomy" id="682400"/>
    <lineage>
        <taxon>Bacteria</taxon>
        <taxon>Bacillati</taxon>
        <taxon>Bacillota</taxon>
        <taxon>Clostridia</taxon>
        <taxon>Lachnospirales</taxon>
        <taxon>Natranaerovirgaceae</taxon>
        <taxon>Natranaerovirga</taxon>
    </lineage>
</organism>
<evidence type="ECO:0000259" key="23">
    <source>
        <dbReference type="PROSITE" id="PS51332"/>
    </source>
</evidence>
<dbReference type="InterPro" id="IPR036589">
    <property type="entry name" value="HCY_dom_sf"/>
</dbReference>
<dbReference type="Pfam" id="PF02607">
    <property type="entry name" value="B12-binding_2"/>
    <property type="match status" value="1"/>
</dbReference>
<dbReference type="PANTHER" id="PTHR45833:SF1">
    <property type="entry name" value="METHIONINE SYNTHASE"/>
    <property type="match status" value="1"/>
</dbReference>
<evidence type="ECO:0000256" key="10">
    <source>
        <dbReference type="ARBA" id="ARBA00022605"/>
    </source>
</evidence>
<evidence type="ECO:0000259" key="22">
    <source>
        <dbReference type="PROSITE" id="PS50972"/>
    </source>
</evidence>
<dbReference type="GO" id="GO:0032259">
    <property type="term" value="P:methylation"/>
    <property type="evidence" value="ECO:0007669"/>
    <property type="project" value="UniProtKB-KW"/>
</dbReference>
<feature type="domain" description="B12-binding" evidence="23">
    <location>
        <begin position="683"/>
        <end position="804"/>
    </location>
</feature>
<dbReference type="Proteomes" id="UP000294902">
    <property type="component" value="Unassembled WGS sequence"/>
</dbReference>
<reference evidence="25 26" key="1">
    <citation type="submission" date="2019-03" db="EMBL/GenBank/DDBJ databases">
        <title>Genomic Encyclopedia of Type Strains, Phase IV (KMG-IV): sequencing the most valuable type-strain genomes for metagenomic binning, comparative biology and taxonomic classification.</title>
        <authorList>
            <person name="Goeker M."/>
        </authorList>
    </citation>
    <scope>NUCLEOTIDE SEQUENCE [LARGE SCALE GENOMIC DNA]</scope>
    <source>
        <strain evidence="25 26">DSM 24629</strain>
    </source>
</reference>
<keyword evidence="11" id="KW-0846">Cobalamin</keyword>
<keyword evidence="26" id="KW-1185">Reference proteome</keyword>
<evidence type="ECO:0000256" key="3">
    <source>
        <dbReference type="ARBA" id="ARBA00001956"/>
    </source>
</evidence>
<feature type="binding site" evidence="20">
    <location>
        <position position="209"/>
    </location>
    <ligand>
        <name>Zn(2+)</name>
        <dbReference type="ChEBI" id="CHEBI:29105"/>
    </ligand>
</feature>
<evidence type="ECO:0000256" key="13">
    <source>
        <dbReference type="ARBA" id="ARBA00022691"/>
    </source>
</evidence>
<feature type="domain" description="B12-binding N-terminal" evidence="24">
    <location>
        <begin position="586"/>
        <end position="680"/>
    </location>
</feature>
<dbReference type="OrthoDB" id="9803687at2"/>
<dbReference type="PANTHER" id="PTHR45833">
    <property type="entry name" value="METHIONINE SYNTHASE"/>
    <property type="match status" value="1"/>
</dbReference>
<dbReference type="GO" id="GO:0005829">
    <property type="term" value="C:cytosol"/>
    <property type="evidence" value="ECO:0007669"/>
    <property type="project" value="TreeGrafter"/>
</dbReference>
<evidence type="ECO:0000256" key="16">
    <source>
        <dbReference type="ARBA" id="ARBA00023167"/>
    </source>
</evidence>
<evidence type="ECO:0000259" key="24">
    <source>
        <dbReference type="PROSITE" id="PS51337"/>
    </source>
</evidence>
<dbReference type="GO" id="GO:0008705">
    <property type="term" value="F:methionine synthase activity"/>
    <property type="evidence" value="ECO:0007669"/>
    <property type="project" value="UniProtKB-EC"/>
</dbReference>
<sequence length="804" mass="87817">MTRNEFKSLIEKKEPILLDGASGTEFQKLGMPIGVCPEKWVLENADAVTMVQRKYVEAGSNIIYAPTFGANRFKLGDYGLEDKVVEMNLALVQVTQNATKGEALVAGNLSPTGEQIYPLGDRVLEEFIDVYKEQVKALVQGGVDLFVIETMMSLQEARAALIAVKESCDLPVMVSMTYDESGVTLYGTDPLTALITLQNLGADAVGINCSTGPEKMIPIVEKIKPHAKVPIFIKPNAGLPKMIDGTAVYDMKSDTFASYCKELIGVGANIIGGCCGTTPEYIKELKDELAGLKTILPNTKQGSCISSERKTVVIDLDNETRIVGERINPTGKKQLQAELREGSLDEVTRFALEQIEMGATILDVNVGMNGIDEKEMMVRVIQHLSRLVDVPLCIDSSHIDVIEAALRVYPGRALVNSISLEEVKIKELLPIVAKYGAMFVLLPLSDKGLPKNIEEKKEIIQTVLEKAKAFNYQREDIVVDGLVTTVATNALAAKETLEVIRFCKEDLEMPTIVGLSNISFGLPNRSYLNSAFLTMAIASGLTMAIANPSSELLMMAMHSSDVLQNKDPGSMRYIRKSSEQQEEQVALASNQGKEVKNIIFEAVIKGNKDKIIELIKEGLKEGHTPKHIIDTFLIPAINKVGELFDKQIYFLPQLIVSAETMKAGIEFLEPLLKTGDSEEEEKKPVVIMATVEGDIHDIGKNLVVLMLKNYGFNVVDLGKDVSCEAIVEAAIEYNADIIGLSALMTTTMMQMKKVVKAVGMEKLKAKVIIGGAVITESFAEEIGADGYSKDAADAVNLVKRLLNQ</sequence>
<evidence type="ECO:0000256" key="14">
    <source>
        <dbReference type="ARBA" id="ARBA00022723"/>
    </source>
</evidence>
<comment type="pathway">
    <text evidence="4">Amino-acid biosynthesis; L-methionine biosynthesis via de novo pathway; L-methionine from L-homocysteine (MetH route): step 1/1.</text>
</comment>
<evidence type="ECO:0000256" key="7">
    <source>
        <dbReference type="ARBA" id="ARBA00012032"/>
    </source>
</evidence>
<dbReference type="PROSITE" id="PS50972">
    <property type="entry name" value="PTERIN_BINDING"/>
    <property type="match status" value="1"/>
</dbReference>
<dbReference type="Gene3D" id="3.20.20.330">
    <property type="entry name" value="Homocysteine-binding-like domain"/>
    <property type="match status" value="1"/>
</dbReference>
<protein>
    <recommendedName>
        <fullName evidence="8">Methionine synthase</fullName>
        <ecNumber evidence="7">2.1.1.13</ecNumber>
    </recommendedName>
    <alternativeName>
        <fullName evidence="19">5-methyltetrahydrofolate--homocysteine methyltransferase</fullName>
    </alternativeName>
</protein>
<dbReference type="Pfam" id="PF00809">
    <property type="entry name" value="Pterin_bind"/>
    <property type="match status" value="1"/>
</dbReference>
<dbReference type="GO" id="GO:0031419">
    <property type="term" value="F:cobalamin binding"/>
    <property type="evidence" value="ECO:0007669"/>
    <property type="project" value="UniProtKB-KW"/>
</dbReference>
<dbReference type="InterPro" id="IPR006158">
    <property type="entry name" value="Cobalamin-bd"/>
</dbReference>
<dbReference type="SUPFAM" id="SSF51717">
    <property type="entry name" value="Dihydropteroate synthetase-like"/>
    <property type="match status" value="1"/>
</dbReference>
<dbReference type="InterPro" id="IPR011005">
    <property type="entry name" value="Dihydropteroate_synth-like_sf"/>
</dbReference>
<evidence type="ECO:0000256" key="2">
    <source>
        <dbReference type="ARBA" id="ARBA00001947"/>
    </source>
</evidence>
<evidence type="ECO:0000256" key="12">
    <source>
        <dbReference type="ARBA" id="ARBA00022679"/>
    </source>
</evidence>
<dbReference type="InterPro" id="IPR000489">
    <property type="entry name" value="Pterin-binding_dom"/>
</dbReference>
<dbReference type="GO" id="GO:0050667">
    <property type="term" value="P:homocysteine metabolic process"/>
    <property type="evidence" value="ECO:0007669"/>
    <property type="project" value="TreeGrafter"/>
</dbReference>
<keyword evidence="14 20" id="KW-0479">Metal-binding</keyword>
<keyword evidence="16" id="KW-0486">Methionine biosynthesis</keyword>
<comment type="catalytic activity">
    <reaction evidence="1">
        <text>(6S)-5-methyl-5,6,7,8-tetrahydrofolate + L-homocysteine = (6S)-5,6,7,8-tetrahydrofolate + L-methionine</text>
        <dbReference type="Rhea" id="RHEA:11172"/>
        <dbReference type="ChEBI" id="CHEBI:18608"/>
        <dbReference type="ChEBI" id="CHEBI:57453"/>
        <dbReference type="ChEBI" id="CHEBI:57844"/>
        <dbReference type="ChEBI" id="CHEBI:58199"/>
        <dbReference type="EC" id="2.1.1.13"/>
    </reaction>
</comment>
<dbReference type="GO" id="GO:0046872">
    <property type="term" value="F:metal ion binding"/>
    <property type="evidence" value="ECO:0007669"/>
    <property type="project" value="UniProtKB-KW"/>
</dbReference>
<comment type="cofactor">
    <cofactor evidence="2 20">
        <name>Zn(2+)</name>
        <dbReference type="ChEBI" id="CHEBI:29105"/>
    </cofactor>
</comment>
<dbReference type="PROSITE" id="PS50970">
    <property type="entry name" value="HCY"/>
    <property type="match status" value="1"/>
</dbReference>
<dbReference type="UniPathway" id="UPA00051">
    <property type="reaction ID" value="UER00081"/>
</dbReference>
<evidence type="ECO:0000256" key="17">
    <source>
        <dbReference type="ARBA" id="ARBA00023285"/>
    </source>
</evidence>
<evidence type="ECO:0000256" key="9">
    <source>
        <dbReference type="ARBA" id="ARBA00022603"/>
    </source>
</evidence>
<accession>A0A4V6NZU7</accession>
<gene>
    <name evidence="25" type="ORF">EDC18_102344</name>
</gene>
<dbReference type="SUPFAM" id="SSF47644">
    <property type="entry name" value="Methionine synthase domain"/>
    <property type="match status" value="1"/>
</dbReference>
<evidence type="ECO:0000256" key="6">
    <source>
        <dbReference type="ARBA" id="ARBA00010854"/>
    </source>
</evidence>
<dbReference type="Pfam" id="PF02574">
    <property type="entry name" value="S-methyl_trans"/>
    <property type="match status" value="1"/>
</dbReference>
<feature type="domain" description="Pterin-binding" evidence="22">
    <location>
        <begin position="320"/>
        <end position="564"/>
    </location>
</feature>
<keyword evidence="17" id="KW-0170">Cobalt</keyword>
<evidence type="ECO:0000259" key="21">
    <source>
        <dbReference type="PROSITE" id="PS50970"/>
    </source>
</evidence>
<keyword evidence="13" id="KW-0949">S-adenosyl-L-methionine</keyword>
<dbReference type="Gene3D" id="1.10.1240.10">
    <property type="entry name" value="Methionine synthase domain"/>
    <property type="match status" value="1"/>
</dbReference>
<evidence type="ECO:0000313" key="25">
    <source>
        <dbReference type="EMBL" id="TCT16327.1"/>
    </source>
</evidence>
<dbReference type="AlphaFoldDB" id="A0A4V6NZU7"/>
<keyword evidence="9 20" id="KW-0489">Methyltransferase</keyword>
<evidence type="ECO:0000256" key="4">
    <source>
        <dbReference type="ARBA" id="ARBA00005178"/>
    </source>
</evidence>
<evidence type="ECO:0000256" key="15">
    <source>
        <dbReference type="ARBA" id="ARBA00022833"/>
    </source>
</evidence>
<dbReference type="PIRSF" id="PIRSF037472">
    <property type="entry name" value="DHPS_mtfrase"/>
    <property type="match status" value="1"/>
</dbReference>
<dbReference type="Gene3D" id="3.40.50.280">
    <property type="entry name" value="Cobalamin-binding domain"/>
    <property type="match status" value="1"/>
</dbReference>
<feature type="binding site" evidence="20">
    <location>
        <position position="275"/>
    </location>
    <ligand>
        <name>Zn(2+)</name>
        <dbReference type="ChEBI" id="CHEBI:29105"/>
    </ligand>
</feature>
<keyword evidence="12 20" id="KW-0808">Transferase</keyword>
<dbReference type="Gene3D" id="3.20.20.20">
    <property type="entry name" value="Dihydropteroate synthase-like"/>
    <property type="match status" value="1"/>
</dbReference>
<dbReference type="InterPro" id="IPR003759">
    <property type="entry name" value="Cbl-bd_cap"/>
</dbReference>
<dbReference type="SUPFAM" id="SSF52242">
    <property type="entry name" value="Cobalamin (vitamin B12)-binding domain"/>
    <property type="match status" value="1"/>
</dbReference>
<dbReference type="EC" id="2.1.1.13" evidence="7"/>
<dbReference type="Pfam" id="PF02310">
    <property type="entry name" value="B12-binding"/>
    <property type="match status" value="1"/>
</dbReference>
<proteinExistence type="inferred from homology"/>
<dbReference type="FunFam" id="3.40.50.280:FF:000003">
    <property type="entry name" value="Dimethylamine methyltransferase corrinoid protein"/>
    <property type="match status" value="1"/>
</dbReference>